<dbReference type="PANTHER" id="PTHR43205">
    <property type="entry name" value="PROSTAGLANDIN REDUCTASE"/>
    <property type="match status" value="1"/>
</dbReference>
<dbReference type="OMA" id="YNNREAS"/>
<dbReference type="FunFam" id="3.40.50.720:FF:000121">
    <property type="entry name" value="Prostaglandin reductase 2"/>
    <property type="match status" value="1"/>
</dbReference>
<dbReference type="Proteomes" id="UP000449547">
    <property type="component" value="Unassembled WGS sequence"/>
</dbReference>
<name>A0A642UXF1_DIURU</name>
<proteinExistence type="predicted"/>
<dbReference type="InterPro" id="IPR036291">
    <property type="entry name" value="NAD(P)-bd_dom_sf"/>
</dbReference>
<dbReference type="CDD" id="cd05288">
    <property type="entry name" value="PGDH"/>
    <property type="match status" value="1"/>
</dbReference>
<dbReference type="InterPro" id="IPR020843">
    <property type="entry name" value="ER"/>
</dbReference>
<evidence type="ECO:0000313" key="4">
    <source>
        <dbReference type="Proteomes" id="UP000449547"/>
    </source>
</evidence>
<accession>A0A642UXF1</accession>
<dbReference type="InterPro" id="IPR045010">
    <property type="entry name" value="MDR_fam"/>
</dbReference>
<dbReference type="Gene3D" id="3.90.180.10">
    <property type="entry name" value="Medium-chain alcohol dehydrogenases, catalytic domain"/>
    <property type="match status" value="1"/>
</dbReference>
<keyword evidence="4" id="KW-1185">Reference proteome</keyword>
<dbReference type="RefSeq" id="XP_034014118.1">
    <property type="nucleotide sequence ID" value="XM_034153601.1"/>
</dbReference>
<reference evidence="3 4" key="1">
    <citation type="submission" date="2019-07" db="EMBL/GenBank/DDBJ databases">
        <title>Genome assembly of two rare yeast pathogens: Diutina rugosa and Trichomonascus ciferrii.</title>
        <authorList>
            <person name="Mixao V."/>
            <person name="Saus E."/>
            <person name="Hansen A."/>
            <person name="Lass-Flor C."/>
            <person name="Gabaldon T."/>
        </authorList>
    </citation>
    <scope>NUCLEOTIDE SEQUENCE [LARGE SCALE GENOMIC DNA]</scope>
    <source>
        <strain evidence="3 4">CBS 613</strain>
    </source>
</reference>
<dbReference type="SUPFAM" id="SSF51735">
    <property type="entry name" value="NAD(P)-binding Rossmann-fold domains"/>
    <property type="match status" value="1"/>
</dbReference>
<gene>
    <name evidence="3" type="ORF">DIURU_001095</name>
</gene>
<dbReference type="InterPro" id="IPR013149">
    <property type="entry name" value="ADH-like_C"/>
</dbReference>
<protein>
    <recommendedName>
        <fullName evidence="2">Enoyl reductase (ER) domain-containing protein</fullName>
    </recommendedName>
</protein>
<dbReference type="GO" id="GO:0016628">
    <property type="term" value="F:oxidoreductase activity, acting on the CH-CH group of donors, NAD or NADP as acceptor"/>
    <property type="evidence" value="ECO:0007669"/>
    <property type="project" value="InterPro"/>
</dbReference>
<feature type="domain" description="Enoyl reductase (ER)" evidence="2">
    <location>
        <begin position="68"/>
        <end position="351"/>
    </location>
</feature>
<sequence length="353" mass="38785">MSFPTQYHEIILKNKPFRDVNLSWGQPDSTFELKTHPLDKADVKDNQVVVRSILFSNDPTQRSWIQKGLDPKRMYIEPVHEGERMKSTALAEVIYSKNEGYKEGDIVLAFSGWADYAILSPEQINSKIPAQQGVPLSAYLSALGMTGLTAYFGTTKVGQLQKGQTIIVSAASGATGSMVVQVAKHLVGAKKVIGFAGSDDKCKWVESIGADVCLNYKTGDLAKKLDEALDGEYADVYYDNVGGEQLDLCLTRVKPFGRVVACGAISGYNDHTKMSVNRWAEIIINRLTVQGFIVFDFAKDYPQGLTALGEGVKEGKIKNEVDVVDLEGDIKKIPEVWNRLFIGKGPGKLVTKL</sequence>
<keyword evidence="1" id="KW-0560">Oxidoreductase</keyword>
<dbReference type="SMART" id="SM00829">
    <property type="entry name" value="PKS_ER"/>
    <property type="match status" value="1"/>
</dbReference>
<dbReference type="InterPro" id="IPR041694">
    <property type="entry name" value="ADH_N_2"/>
</dbReference>
<evidence type="ECO:0000259" key="2">
    <source>
        <dbReference type="SMART" id="SM00829"/>
    </source>
</evidence>
<dbReference type="PANTHER" id="PTHR43205:SF19">
    <property type="entry name" value="ENOYL REDUCTASE (ER) DOMAIN-CONTAINING PROTEIN"/>
    <property type="match status" value="1"/>
</dbReference>
<dbReference type="Pfam" id="PF16884">
    <property type="entry name" value="ADH_N_2"/>
    <property type="match status" value="1"/>
</dbReference>
<dbReference type="GeneID" id="54779748"/>
<evidence type="ECO:0000313" key="3">
    <source>
        <dbReference type="EMBL" id="KAA8906357.1"/>
    </source>
</evidence>
<dbReference type="EMBL" id="SWFT01000035">
    <property type="protein sequence ID" value="KAA8906357.1"/>
    <property type="molecule type" value="Genomic_DNA"/>
</dbReference>
<evidence type="ECO:0000256" key="1">
    <source>
        <dbReference type="ARBA" id="ARBA00023002"/>
    </source>
</evidence>
<dbReference type="InterPro" id="IPR011032">
    <property type="entry name" value="GroES-like_sf"/>
</dbReference>
<comment type="caution">
    <text evidence="3">The sequence shown here is derived from an EMBL/GenBank/DDBJ whole genome shotgun (WGS) entry which is preliminary data.</text>
</comment>
<dbReference type="VEuPathDB" id="FungiDB:DIURU_001095"/>
<dbReference type="Pfam" id="PF00107">
    <property type="entry name" value="ADH_zinc_N"/>
    <property type="match status" value="1"/>
</dbReference>
<dbReference type="AlphaFoldDB" id="A0A642UXF1"/>
<organism evidence="3 4">
    <name type="scientific">Diutina rugosa</name>
    <name type="common">Yeast</name>
    <name type="synonym">Candida rugosa</name>
    <dbReference type="NCBI Taxonomy" id="5481"/>
    <lineage>
        <taxon>Eukaryota</taxon>
        <taxon>Fungi</taxon>
        <taxon>Dikarya</taxon>
        <taxon>Ascomycota</taxon>
        <taxon>Saccharomycotina</taxon>
        <taxon>Pichiomycetes</taxon>
        <taxon>Debaryomycetaceae</taxon>
        <taxon>Diutina</taxon>
    </lineage>
</organism>
<dbReference type="Gene3D" id="3.40.50.720">
    <property type="entry name" value="NAD(P)-binding Rossmann-like Domain"/>
    <property type="match status" value="1"/>
</dbReference>
<dbReference type="SUPFAM" id="SSF50129">
    <property type="entry name" value="GroES-like"/>
    <property type="match status" value="1"/>
</dbReference>
<dbReference type="OrthoDB" id="809632at2759"/>